<dbReference type="InterPro" id="IPR036236">
    <property type="entry name" value="Znf_C2H2_sf"/>
</dbReference>
<evidence type="ECO:0000256" key="2">
    <source>
        <dbReference type="ARBA" id="ARBA00022525"/>
    </source>
</evidence>
<dbReference type="GO" id="GO:0000166">
    <property type="term" value="F:nucleotide binding"/>
    <property type="evidence" value="ECO:0007669"/>
    <property type="project" value="InterPro"/>
</dbReference>
<dbReference type="SUPFAM" id="SSF57667">
    <property type="entry name" value="beta-beta-alpha zinc fingers"/>
    <property type="match status" value="2"/>
</dbReference>
<feature type="domain" description="BED-type" evidence="12">
    <location>
        <begin position="343"/>
        <end position="395"/>
    </location>
</feature>
<proteinExistence type="predicted"/>
<keyword evidence="5 10" id="KW-0863">Zinc-finger</keyword>
<evidence type="ECO:0000256" key="8">
    <source>
        <dbReference type="ARBA" id="ARBA00037474"/>
    </source>
</evidence>
<evidence type="ECO:0000256" key="7">
    <source>
        <dbReference type="ARBA" id="ARBA00023002"/>
    </source>
</evidence>
<evidence type="ECO:0000256" key="1">
    <source>
        <dbReference type="ARBA" id="ARBA00004498"/>
    </source>
</evidence>
<dbReference type="Pfam" id="PF02892">
    <property type="entry name" value="zf-BED"/>
    <property type="match status" value="2"/>
</dbReference>
<dbReference type="SUPFAM" id="SSF51735">
    <property type="entry name" value="NAD(P)-binding Rossmann-fold domains"/>
    <property type="match status" value="1"/>
</dbReference>
<feature type="region of interest" description="Disordered" evidence="11">
    <location>
        <begin position="475"/>
        <end position="512"/>
    </location>
</feature>
<sequence>MRACHRGLIRKTGLNFHETCRYSQSWDKWAKINSTGLEKLVDDLLLRCWSDWRWFTHRVPLGSSTMLPGVGVFGTGSTARVLVPLLKAEGFEVHALWGRSEEEACCLAKELGIPFHTSRSDDVLLHQDVDLVCIYIPPSMTRQIAVKALVEVALEDDEGGTITAVHTTGISSSLNDLLPQEGPSEIITQIETSDERPVKRSRHRSVIWKHFDCLDNLNAVRCRICMKKLVESGGVSNLRRHLSSKHPKVYSELLSTQQYPPTPLNSSQDSNTNPESDEALWGTEQSDAQVEVLSKDRDSETVTLVNETDNSVAINGILDASHGNPAEPQTHTEGSDDLPAGRPLRSTIWRHFERLDSLNAARCRICTKKLKCGKNSSSNLHRHMSKRHPNLLLEQVSNGLRLPALNSSPVSHANNKTSEQRQAPGALKMSEGEKRTLKRERELIEALRRTQKEEARTLEHQRELLEKLRAASAREAAAEREQIESLRKAQQEEANDLTRQREELQKEKEELQKKWEELQQEREELLLFSREQQVS</sequence>
<evidence type="ECO:0000256" key="5">
    <source>
        <dbReference type="ARBA" id="ARBA00022771"/>
    </source>
</evidence>
<comment type="function">
    <text evidence="8">Promotes matrix assembly.</text>
</comment>
<feature type="region of interest" description="Disordered" evidence="11">
    <location>
        <begin position="319"/>
        <end position="342"/>
    </location>
</feature>
<evidence type="ECO:0000256" key="11">
    <source>
        <dbReference type="SAM" id="MobiDB-lite"/>
    </source>
</evidence>
<organism evidence="13 14">
    <name type="scientific">Haplochromis burtoni</name>
    <name type="common">Burton's mouthbrooder</name>
    <name type="synonym">Chromis burtoni</name>
    <dbReference type="NCBI Taxonomy" id="8153"/>
    <lineage>
        <taxon>Eukaryota</taxon>
        <taxon>Metazoa</taxon>
        <taxon>Chordata</taxon>
        <taxon>Craniata</taxon>
        <taxon>Vertebrata</taxon>
        <taxon>Euteleostomi</taxon>
        <taxon>Actinopterygii</taxon>
        <taxon>Neopterygii</taxon>
        <taxon>Teleostei</taxon>
        <taxon>Neoteleostei</taxon>
        <taxon>Acanthomorphata</taxon>
        <taxon>Ovalentaria</taxon>
        <taxon>Cichlomorphae</taxon>
        <taxon>Cichliformes</taxon>
        <taxon>Cichlidae</taxon>
        <taxon>African cichlids</taxon>
        <taxon>Pseudocrenilabrinae</taxon>
        <taxon>Haplochromini</taxon>
        <taxon>Haplochromis</taxon>
    </lineage>
</organism>
<evidence type="ECO:0000256" key="6">
    <source>
        <dbReference type="ARBA" id="ARBA00022833"/>
    </source>
</evidence>
<evidence type="ECO:0000313" key="13">
    <source>
        <dbReference type="Ensembl" id="ENSHBUP00000030242.1"/>
    </source>
</evidence>
<evidence type="ECO:0000256" key="9">
    <source>
        <dbReference type="ARBA" id="ARBA00040293"/>
    </source>
</evidence>
<dbReference type="InterPro" id="IPR050463">
    <property type="entry name" value="Gfo/Idh/MocA_oxidrdct_glycsds"/>
</dbReference>
<evidence type="ECO:0000256" key="4">
    <source>
        <dbReference type="ARBA" id="ARBA00022723"/>
    </source>
</evidence>
<keyword evidence="14" id="KW-1185">Reference proteome</keyword>
<keyword evidence="7" id="KW-0560">Oxidoreductase</keyword>
<dbReference type="GO" id="GO:0003677">
    <property type="term" value="F:DNA binding"/>
    <property type="evidence" value="ECO:0007669"/>
    <property type="project" value="InterPro"/>
</dbReference>
<dbReference type="GO" id="GO:0008270">
    <property type="term" value="F:zinc ion binding"/>
    <property type="evidence" value="ECO:0007669"/>
    <property type="project" value="UniProtKB-KW"/>
</dbReference>
<dbReference type="GeneTree" id="ENSGT00940000156501"/>
<evidence type="ECO:0000259" key="12">
    <source>
        <dbReference type="PROSITE" id="PS50808"/>
    </source>
</evidence>
<feature type="compositionally biased region" description="Basic and acidic residues" evidence="11">
    <location>
        <begin position="476"/>
        <end position="512"/>
    </location>
</feature>
<keyword evidence="6" id="KW-0862">Zinc</keyword>
<reference evidence="13" key="1">
    <citation type="submission" date="2025-08" db="UniProtKB">
        <authorList>
            <consortium name="Ensembl"/>
        </authorList>
    </citation>
    <scope>IDENTIFICATION</scope>
</reference>
<dbReference type="SMART" id="SM00614">
    <property type="entry name" value="ZnF_BED"/>
    <property type="match status" value="2"/>
</dbReference>
<keyword evidence="2" id="KW-0964">Secreted</keyword>
<dbReference type="GO" id="GO:0016491">
    <property type="term" value="F:oxidoreductase activity"/>
    <property type="evidence" value="ECO:0007669"/>
    <property type="project" value="UniProtKB-KW"/>
</dbReference>
<dbReference type="InterPro" id="IPR000683">
    <property type="entry name" value="Gfo/Idh/MocA-like_OxRdtase_N"/>
</dbReference>
<dbReference type="AlphaFoldDB" id="A0A3Q2WV76"/>
<evidence type="ECO:0000256" key="10">
    <source>
        <dbReference type="PROSITE-ProRule" id="PRU00027"/>
    </source>
</evidence>
<feature type="region of interest" description="Disordered" evidence="11">
    <location>
        <begin position="257"/>
        <end position="279"/>
    </location>
</feature>
<evidence type="ECO:0000313" key="14">
    <source>
        <dbReference type="Proteomes" id="UP000264840"/>
    </source>
</evidence>
<dbReference type="Ensembl" id="ENSHBUT00000032930.1">
    <property type="protein sequence ID" value="ENSHBUP00000030242.1"/>
    <property type="gene ID" value="ENSHBUG00000015147.1"/>
</dbReference>
<dbReference type="STRING" id="8153.ENSHBUP00000030242"/>
<feature type="region of interest" description="Disordered" evidence="11">
    <location>
        <begin position="405"/>
        <end position="433"/>
    </location>
</feature>
<dbReference type="Pfam" id="PF01408">
    <property type="entry name" value="GFO_IDH_MocA"/>
    <property type="match status" value="1"/>
</dbReference>
<dbReference type="PANTHER" id="PTHR43818">
    <property type="entry name" value="BCDNA.GH03377"/>
    <property type="match status" value="1"/>
</dbReference>
<feature type="compositionally biased region" description="Polar residues" evidence="11">
    <location>
        <begin position="257"/>
        <end position="274"/>
    </location>
</feature>
<dbReference type="InterPro" id="IPR036291">
    <property type="entry name" value="NAD(P)-bd_dom_sf"/>
</dbReference>
<keyword evidence="4" id="KW-0479">Metal-binding</keyword>
<dbReference type="PROSITE" id="PS50808">
    <property type="entry name" value="ZF_BED"/>
    <property type="match status" value="2"/>
</dbReference>
<dbReference type="Proteomes" id="UP000264840">
    <property type="component" value="Unplaced"/>
</dbReference>
<evidence type="ECO:0000256" key="3">
    <source>
        <dbReference type="ARBA" id="ARBA00022530"/>
    </source>
</evidence>
<accession>A0A3Q2WV76</accession>
<protein>
    <recommendedName>
        <fullName evidence="9">Glucose-fructose oxidoreductase domain-containing protein 2</fullName>
    </recommendedName>
</protein>
<reference evidence="13" key="2">
    <citation type="submission" date="2025-09" db="UniProtKB">
        <authorList>
            <consortium name="Ensembl"/>
        </authorList>
    </citation>
    <scope>IDENTIFICATION</scope>
</reference>
<feature type="domain" description="BED-type" evidence="12">
    <location>
        <begin position="202"/>
        <end position="253"/>
    </location>
</feature>
<name>A0A3Q2WV76_HAPBU</name>
<dbReference type="PANTHER" id="PTHR43818:SF8">
    <property type="entry name" value="GLUCOSE-FRUCTOSE OXIDOREDUCTASE DOMAIN-CONTAINING PROTEIN 2"/>
    <property type="match status" value="1"/>
</dbReference>
<comment type="subcellular location">
    <subcellularLocation>
        <location evidence="1">Secreted</location>
        <location evidence="1">Extracellular space</location>
        <location evidence="1">Extracellular matrix</location>
    </subcellularLocation>
</comment>
<feature type="compositionally biased region" description="Polar residues" evidence="11">
    <location>
        <begin position="405"/>
        <end position="421"/>
    </location>
</feature>
<dbReference type="InterPro" id="IPR003656">
    <property type="entry name" value="Znf_BED"/>
</dbReference>
<keyword evidence="3" id="KW-0272">Extracellular matrix</keyword>
<dbReference type="Gene3D" id="3.40.50.720">
    <property type="entry name" value="NAD(P)-binding Rossmann-like Domain"/>
    <property type="match status" value="1"/>
</dbReference>